<dbReference type="Proteomes" id="UP001583186">
    <property type="component" value="Unassembled WGS sequence"/>
</dbReference>
<proteinExistence type="predicted"/>
<reference evidence="3 4" key="1">
    <citation type="journal article" date="2024" name="IMA Fungus">
        <title>IMA Genome - F19 : A genome assembly and annotation guide to empower mycologists, including annotated draft genome sequences of Ceratocystis pirilliformis, Diaporthe australafricana, Fusarium ophioides, Paecilomyces lecythidis, and Sporothrix stenoceras.</title>
        <authorList>
            <person name="Aylward J."/>
            <person name="Wilson A.M."/>
            <person name="Visagie C.M."/>
            <person name="Spraker J."/>
            <person name="Barnes I."/>
            <person name="Buitendag C."/>
            <person name="Ceriani C."/>
            <person name="Del Mar Angel L."/>
            <person name="du Plessis D."/>
            <person name="Fuchs T."/>
            <person name="Gasser K."/>
            <person name="Kramer D."/>
            <person name="Li W."/>
            <person name="Munsamy K."/>
            <person name="Piso A."/>
            <person name="Price J.L."/>
            <person name="Sonnekus B."/>
            <person name="Thomas C."/>
            <person name="van der Nest A."/>
            <person name="van Dijk A."/>
            <person name="van Heerden A."/>
            <person name="van Vuuren N."/>
            <person name="Yilmaz N."/>
            <person name="Duong T.A."/>
            <person name="van der Merwe N.A."/>
            <person name="Wingfield M.J."/>
            <person name="Wingfield B.D."/>
        </authorList>
    </citation>
    <scope>NUCLEOTIDE SEQUENCE [LARGE SCALE GENOMIC DNA]</scope>
    <source>
        <strain evidence="3 4">CMW 5346</strain>
    </source>
</reference>
<gene>
    <name evidence="3" type="ORF">Sste5346_000420</name>
</gene>
<feature type="region of interest" description="Disordered" evidence="1">
    <location>
        <begin position="374"/>
        <end position="393"/>
    </location>
</feature>
<sequence length="713" mass="79139">MRPEKSLPYSDEFKSAEDYVEQLLQYVASTPVFQVLCGGVHIMDFYTTDPGLFYSVVPADWQPFLLDREPMELLDFLLRDDIDESLAKIESSGRVSPPPSLVQYVRDVRRFSLKRDVPEATAAASTTAKLPRKITMGMNVKKIHEVTQFSEYVDRLANAVSEDAPTTPITHLVDVGSGQNYLGRALASKSKVTENGQNGPNREQRDKKRLRRGVVAVESKGHNIAGAKGLDMMTGVMAAPVKPMRNKKLYQQQLLLEKGAAAKITDKVKNRIAKLAEAGQNKSSESEEATEGEGEDQTPTPPPKSKPTTIVADMRPRNEIAIEAYEQNQKLGLSAKQLQKEKDNAAAAEADNLIQYVEGRLENGDLSHVLSQVKPLQQDGESEEGRDSSELPPNFLTVSIHSCGNLSHYGLRALELNPAVRAVAIVGCCYNLLTERLGPPTYKIPGMRPRPTLQPVNGRVVREEERRDPEGFPMSERFAQFVPKMPETSKDTEDTFDKGIRFNITARMMACQAPGNWTEAESEAFFTRHFYRAVLQRIFLDRGVLKRVRLHGKEKDDTESPADVDDTDIAVTPIIIGSLRKACYASLPAYVRGAVAKIAAQGNGDGSASSAENSAINAAVAEKMDDLTDEDLEEYNVRFGGNSLRRRELSAVWSLMAFSAGVVESTIVSDRWQYLRELQVRGMVKDCWVESVFSYHQSPRNLVVVGVRQDEQA</sequence>
<dbReference type="PANTHER" id="PTHR12496:SF0">
    <property type="entry name" value="METHYLTRANSFERASE DOMAIN-CONTAINING PROTEIN"/>
    <property type="match status" value="1"/>
</dbReference>
<protein>
    <recommendedName>
        <fullName evidence="2">Methyltransferase domain-containing protein</fullName>
    </recommendedName>
</protein>
<comment type="caution">
    <text evidence="3">The sequence shown here is derived from an EMBL/GenBank/DDBJ whole genome shotgun (WGS) entry which is preliminary data.</text>
</comment>
<dbReference type="Pfam" id="PF13679">
    <property type="entry name" value="Methyltransf_32"/>
    <property type="match status" value="1"/>
</dbReference>
<feature type="region of interest" description="Disordered" evidence="1">
    <location>
        <begin position="189"/>
        <end position="213"/>
    </location>
</feature>
<evidence type="ECO:0000313" key="4">
    <source>
        <dbReference type="Proteomes" id="UP001583186"/>
    </source>
</evidence>
<evidence type="ECO:0000256" key="1">
    <source>
        <dbReference type="SAM" id="MobiDB-lite"/>
    </source>
</evidence>
<feature type="region of interest" description="Disordered" evidence="1">
    <location>
        <begin position="275"/>
        <end position="313"/>
    </location>
</feature>
<organism evidence="3 4">
    <name type="scientific">Sporothrix stenoceras</name>
    <dbReference type="NCBI Taxonomy" id="5173"/>
    <lineage>
        <taxon>Eukaryota</taxon>
        <taxon>Fungi</taxon>
        <taxon>Dikarya</taxon>
        <taxon>Ascomycota</taxon>
        <taxon>Pezizomycotina</taxon>
        <taxon>Sordariomycetes</taxon>
        <taxon>Sordariomycetidae</taxon>
        <taxon>Ophiostomatales</taxon>
        <taxon>Ophiostomataceae</taxon>
        <taxon>Sporothrix</taxon>
    </lineage>
</organism>
<dbReference type="PANTHER" id="PTHR12496">
    <property type="entry name" value="CGI-41 METHYLTRANSFERASE"/>
    <property type="match status" value="1"/>
</dbReference>
<evidence type="ECO:0000259" key="2">
    <source>
        <dbReference type="Pfam" id="PF13679"/>
    </source>
</evidence>
<accession>A0ABR3ZR54</accession>
<evidence type="ECO:0000313" key="3">
    <source>
        <dbReference type="EMBL" id="KAL1903136.1"/>
    </source>
</evidence>
<feature type="domain" description="Methyltransferase" evidence="2">
    <location>
        <begin position="318"/>
        <end position="435"/>
    </location>
</feature>
<dbReference type="EMBL" id="JAWCUI010000002">
    <property type="protein sequence ID" value="KAL1903136.1"/>
    <property type="molecule type" value="Genomic_DNA"/>
</dbReference>
<name>A0ABR3ZR54_9PEZI</name>
<dbReference type="InterPro" id="IPR052220">
    <property type="entry name" value="METTL25"/>
</dbReference>
<keyword evidence="4" id="KW-1185">Reference proteome</keyword>
<dbReference type="InterPro" id="IPR025714">
    <property type="entry name" value="Methyltranfer_dom"/>
</dbReference>
<feature type="compositionally biased region" description="Acidic residues" evidence="1">
    <location>
        <begin position="286"/>
        <end position="296"/>
    </location>
</feature>